<evidence type="ECO:0000256" key="3">
    <source>
        <dbReference type="ARBA" id="ARBA00022833"/>
    </source>
</evidence>
<dbReference type="InterPro" id="IPR011059">
    <property type="entry name" value="Metal-dep_hydrolase_composite"/>
</dbReference>
<name>A0ABY9HN91_9ACTN</name>
<accession>A0ABY9HN91</accession>
<feature type="domain" description="Aminodeoxyfutalosine deaminase/Imidazolonepropionase-like composite" evidence="4">
    <location>
        <begin position="22"/>
        <end position="47"/>
    </location>
</feature>
<dbReference type="RefSeq" id="WP_306056361.1">
    <property type="nucleotide sequence ID" value="NZ_CP120997.1"/>
</dbReference>
<evidence type="ECO:0000256" key="2">
    <source>
        <dbReference type="ARBA" id="ARBA00022801"/>
    </source>
</evidence>
<dbReference type="Gene3D" id="2.30.40.10">
    <property type="entry name" value="Urease, subunit C, domain 1"/>
    <property type="match status" value="1"/>
</dbReference>
<dbReference type="InterPro" id="IPR054418">
    <property type="entry name" value="MQNX/HUTI_composite_N"/>
</dbReference>
<evidence type="ECO:0000313" key="6">
    <source>
        <dbReference type="Proteomes" id="UP001239522"/>
    </source>
</evidence>
<evidence type="ECO:0000313" key="5">
    <source>
        <dbReference type="EMBL" id="WLQ35579.1"/>
    </source>
</evidence>
<organism evidence="5 6">
    <name type="scientific">Streptomyces castrisilvae</name>
    <dbReference type="NCBI Taxonomy" id="3033811"/>
    <lineage>
        <taxon>Bacteria</taxon>
        <taxon>Bacillati</taxon>
        <taxon>Actinomycetota</taxon>
        <taxon>Actinomycetes</taxon>
        <taxon>Kitasatosporales</taxon>
        <taxon>Streptomycetaceae</taxon>
        <taxon>Streptomyces</taxon>
    </lineage>
</organism>
<keyword evidence="2" id="KW-0378">Hydrolase</keyword>
<keyword evidence="3" id="KW-0862">Zinc</keyword>
<keyword evidence="6" id="KW-1185">Reference proteome</keyword>
<dbReference type="SUPFAM" id="SSF51338">
    <property type="entry name" value="Composite domain of metallo-dependent hydrolases"/>
    <property type="match status" value="1"/>
</dbReference>
<evidence type="ECO:0000256" key="1">
    <source>
        <dbReference type="ARBA" id="ARBA00022723"/>
    </source>
</evidence>
<sequence>MLTIHAAALLLPGGGRAPVPGGAVAVRDAVVAAFGPYEELAAAHPAARVRRWPGVLTPGLVQRDAVRLLREWYFPDPREAGALGTEPLTGAALDTLGPEDTWRAGSVRRGLHRMLRHGTTALTAAPTAPPALLTAARRSGLTVLGPPVPSSLPVPPSPSTGGEPVIDPLAGAGSVADAMAAPLTAGGRADLAAFDAPDEAALLAAGAGSCVATIAAGRLVYRGR</sequence>
<evidence type="ECO:0000259" key="4">
    <source>
        <dbReference type="Pfam" id="PF22039"/>
    </source>
</evidence>
<dbReference type="Proteomes" id="UP001239522">
    <property type="component" value="Chromosome"/>
</dbReference>
<protein>
    <recommendedName>
        <fullName evidence="4">Aminodeoxyfutalosine deaminase/Imidazolonepropionase-like composite domain-containing protein</fullName>
    </recommendedName>
</protein>
<dbReference type="Pfam" id="PF22039">
    <property type="entry name" value="HUTI_composite_bact"/>
    <property type="match status" value="1"/>
</dbReference>
<keyword evidence="1" id="KW-0479">Metal-binding</keyword>
<reference evidence="5 6" key="1">
    <citation type="submission" date="2023-03" db="EMBL/GenBank/DDBJ databases">
        <title>Isolation and description of six Streptomyces strains from soil environments, able to metabolize different microbial glucans.</title>
        <authorList>
            <person name="Widen T."/>
            <person name="Larsbrink J."/>
        </authorList>
    </citation>
    <scope>NUCLEOTIDE SEQUENCE [LARGE SCALE GENOMIC DNA]</scope>
    <source>
        <strain evidence="5 6">Mut1</strain>
    </source>
</reference>
<proteinExistence type="predicted"/>
<gene>
    <name evidence="5" type="ORF">P8A18_20105</name>
</gene>
<dbReference type="EMBL" id="CP120997">
    <property type="protein sequence ID" value="WLQ35579.1"/>
    <property type="molecule type" value="Genomic_DNA"/>
</dbReference>